<keyword evidence="2" id="KW-1185">Reference proteome</keyword>
<reference evidence="1" key="1">
    <citation type="submission" date="2009-02" db="EMBL/GenBank/DDBJ databases">
        <authorList>
            <person name="Fulton L."/>
            <person name="Clifton S."/>
            <person name="Fulton B."/>
            <person name="Xu J."/>
            <person name="Minx P."/>
            <person name="Pepin K.H."/>
            <person name="Johnson M."/>
            <person name="Bhonagiri V."/>
            <person name="Nash W.E."/>
            <person name="Mardis E.R."/>
            <person name="Wilson R.K."/>
        </authorList>
    </citation>
    <scope>NUCLEOTIDE SEQUENCE [LARGE SCALE GENOMIC DNA]</scope>
    <source>
        <strain evidence="1">DSM 15053</strain>
    </source>
</reference>
<dbReference type="STRING" id="553973.CLOHYLEM_04108"/>
<dbReference type="AlphaFoldDB" id="C0BWE7"/>
<proteinExistence type="predicted"/>
<dbReference type="EMBL" id="ABYI02000005">
    <property type="protein sequence ID" value="EEG75750.1"/>
    <property type="molecule type" value="Genomic_DNA"/>
</dbReference>
<protein>
    <submittedName>
        <fullName evidence="1">Uncharacterized protein</fullName>
    </submittedName>
</protein>
<reference evidence="1" key="2">
    <citation type="submission" date="2013-06" db="EMBL/GenBank/DDBJ databases">
        <title>Draft genome sequence of Clostridium hylemonae (DSM 15053).</title>
        <authorList>
            <person name="Sudarsanam P."/>
            <person name="Ley R."/>
            <person name="Guruge J."/>
            <person name="Turnbaugh P.J."/>
            <person name="Mahowald M."/>
            <person name="Liep D."/>
            <person name="Gordon J."/>
        </authorList>
    </citation>
    <scope>NUCLEOTIDE SEQUENCE</scope>
    <source>
        <strain evidence="1">DSM 15053</strain>
    </source>
</reference>
<organism evidence="1 2">
    <name type="scientific">[Clostridium] hylemonae DSM 15053</name>
    <dbReference type="NCBI Taxonomy" id="553973"/>
    <lineage>
        <taxon>Bacteria</taxon>
        <taxon>Bacillati</taxon>
        <taxon>Bacillota</taxon>
        <taxon>Clostridia</taxon>
        <taxon>Lachnospirales</taxon>
        <taxon>Lachnospiraceae</taxon>
    </lineage>
</organism>
<dbReference type="HOGENOM" id="CLU_3116341_0_0_9"/>
<evidence type="ECO:0000313" key="2">
    <source>
        <dbReference type="Proteomes" id="UP000004893"/>
    </source>
</evidence>
<accession>C0BWE7</accession>
<gene>
    <name evidence="1" type="ORF">CLOHYLEM_04108</name>
</gene>
<comment type="caution">
    <text evidence="1">The sequence shown here is derived from an EMBL/GenBank/DDBJ whole genome shotgun (WGS) entry which is preliminary data.</text>
</comment>
<dbReference type="Proteomes" id="UP000004893">
    <property type="component" value="Unassembled WGS sequence"/>
</dbReference>
<name>C0BWE7_9FIRM</name>
<evidence type="ECO:0000313" key="1">
    <source>
        <dbReference type="EMBL" id="EEG75750.1"/>
    </source>
</evidence>
<sequence length="50" mass="5861">MTALSLYFTKSLRHIHDIFCGPVYPFYGKGKQYPCIRCDFHKVNILPVEI</sequence>